<proteinExistence type="predicted"/>
<dbReference type="AlphaFoldDB" id="A0A319D0M3"/>
<reference evidence="1 2" key="1">
    <citation type="submission" date="2018-02" db="EMBL/GenBank/DDBJ databases">
        <title>The genomes of Aspergillus section Nigri reveals drivers in fungal speciation.</title>
        <authorList>
            <consortium name="DOE Joint Genome Institute"/>
            <person name="Vesth T.C."/>
            <person name="Nybo J."/>
            <person name="Theobald S."/>
            <person name="Brandl J."/>
            <person name="Frisvad J.C."/>
            <person name="Nielsen K.F."/>
            <person name="Lyhne E.K."/>
            <person name="Kogle M.E."/>
            <person name="Kuo A."/>
            <person name="Riley R."/>
            <person name="Clum A."/>
            <person name="Nolan M."/>
            <person name="Lipzen A."/>
            <person name="Salamov A."/>
            <person name="Henrissat B."/>
            <person name="Wiebenga A."/>
            <person name="De vries R.P."/>
            <person name="Grigoriev I.V."/>
            <person name="Mortensen U.H."/>
            <person name="Andersen M.R."/>
            <person name="Baker S.E."/>
        </authorList>
    </citation>
    <scope>NUCLEOTIDE SEQUENCE [LARGE SCALE GENOMIC DNA]</scope>
    <source>
        <strain evidence="1 2">CBS 707.79</strain>
    </source>
</reference>
<name>A0A319D0M3_9EURO</name>
<dbReference type="VEuPathDB" id="FungiDB:BO71DRAFT_73286"/>
<dbReference type="Proteomes" id="UP000247810">
    <property type="component" value="Unassembled WGS sequence"/>
</dbReference>
<organism evidence="1 2">
    <name type="scientific">Aspergillus ellipticus CBS 707.79</name>
    <dbReference type="NCBI Taxonomy" id="1448320"/>
    <lineage>
        <taxon>Eukaryota</taxon>
        <taxon>Fungi</taxon>
        <taxon>Dikarya</taxon>
        <taxon>Ascomycota</taxon>
        <taxon>Pezizomycotina</taxon>
        <taxon>Eurotiomycetes</taxon>
        <taxon>Eurotiomycetidae</taxon>
        <taxon>Eurotiales</taxon>
        <taxon>Aspergillaceae</taxon>
        <taxon>Aspergillus</taxon>
        <taxon>Aspergillus subgen. Circumdati</taxon>
    </lineage>
</organism>
<evidence type="ECO:0000313" key="2">
    <source>
        <dbReference type="Proteomes" id="UP000247810"/>
    </source>
</evidence>
<protein>
    <submittedName>
        <fullName evidence="1">Uncharacterized protein</fullName>
    </submittedName>
</protein>
<sequence length="76" mass="8746">MCSFLEVVEIYIQKNKKHGKAWKGVTCKLFVSTTGIVSGWVLVCLDTFLGDMVVIRTTSLKETETQTHRQRKTNRR</sequence>
<accession>A0A319D0M3</accession>
<evidence type="ECO:0000313" key="1">
    <source>
        <dbReference type="EMBL" id="PYH90559.1"/>
    </source>
</evidence>
<keyword evidence="2" id="KW-1185">Reference proteome</keyword>
<dbReference type="EMBL" id="KZ825978">
    <property type="protein sequence ID" value="PYH90559.1"/>
    <property type="molecule type" value="Genomic_DNA"/>
</dbReference>
<gene>
    <name evidence="1" type="ORF">BO71DRAFT_73286</name>
</gene>